<comment type="caution">
    <text evidence="1">The sequence shown here is derived from an EMBL/GenBank/DDBJ whole genome shotgun (WGS) entry which is preliminary data.</text>
</comment>
<evidence type="ECO:0000313" key="1">
    <source>
        <dbReference type="EMBL" id="KAH9317176.1"/>
    </source>
</evidence>
<dbReference type="Proteomes" id="UP000824469">
    <property type="component" value="Unassembled WGS sequence"/>
</dbReference>
<feature type="non-terminal residue" evidence="1">
    <location>
        <position position="1"/>
    </location>
</feature>
<keyword evidence="2" id="KW-1185">Reference proteome</keyword>
<protein>
    <submittedName>
        <fullName evidence="1">Uncharacterized protein</fullName>
    </submittedName>
</protein>
<proteinExistence type="predicted"/>
<accession>A0AA38G6M8</accession>
<reference evidence="1 2" key="1">
    <citation type="journal article" date="2021" name="Nat. Plants">
        <title>The Taxus genome provides insights into paclitaxel biosynthesis.</title>
        <authorList>
            <person name="Xiong X."/>
            <person name="Gou J."/>
            <person name="Liao Q."/>
            <person name="Li Y."/>
            <person name="Zhou Q."/>
            <person name="Bi G."/>
            <person name="Li C."/>
            <person name="Du R."/>
            <person name="Wang X."/>
            <person name="Sun T."/>
            <person name="Guo L."/>
            <person name="Liang H."/>
            <person name="Lu P."/>
            <person name="Wu Y."/>
            <person name="Zhang Z."/>
            <person name="Ro D.K."/>
            <person name="Shang Y."/>
            <person name="Huang S."/>
            <person name="Yan J."/>
        </authorList>
    </citation>
    <scope>NUCLEOTIDE SEQUENCE [LARGE SCALE GENOMIC DNA]</scope>
    <source>
        <strain evidence="1">Ta-2019</strain>
    </source>
</reference>
<evidence type="ECO:0000313" key="2">
    <source>
        <dbReference type="Proteomes" id="UP000824469"/>
    </source>
</evidence>
<organism evidence="1 2">
    <name type="scientific">Taxus chinensis</name>
    <name type="common">Chinese yew</name>
    <name type="synonym">Taxus wallichiana var. chinensis</name>
    <dbReference type="NCBI Taxonomy" id="29808"/>
    <lineage>
        <taxon>Eukaryota</taxon>
        <taxon>Viridiplantae</taxon>
        <taxon>Streptophyta</taxon>
        <taxon>Embryophyta</taxon>
        <taxon>Tracheophyta</taxon>
        <taxon>Spermatophyta</taxon>
        <taxon>Pinopsida</taxon>
        <taxon>Pinidae</taxon>
        <taxon>Conifers II</taxon>
        <taxon>Cupressales</taxon>
        <taxon>Taxaceae</taxon>
        <taxon>Taxus</taxon>
    </lineage>
</organism>
<name>A0AA38G6M8_TAXCH</name>
<sequence>LCRNMGHLQASCPFNKNKKSVKKNGSKSSSGWGFVNLDLVFTSNFKDNLNNPISDSKVVTKKDDTEMGFQENHFVVGGMKRGHTSDSSESDRDYVPDNLTALANPSDLALVISSDLG</sequence>
<dbReference type="EMBL" id="JAHRHJ020000004">
    <property type="protein sequence ID" value="KAH9317176.1"/>
    <property type="molecule type" value="Genomic_DNA"/>
</dbReference>
<dbReference type="AlphaFoldDB" id="A0AA38G6M8"/>
<gene>
    <name evidence="1" type="ORF">KI387_018945</name>
</gene>